<evidence type="ECO:0000313" key="2">
    <source>
        <dbReference type="EMBL" id="GBP23135.1"/>
    </source>
</evidence>
<reference evidence="2 3" key="1">
    <citation type="journal article" date="2019" name="Commun. Biol.">
        <title>The bagworm genome reveals a unique fibroin gene that provides high tensile strength.</title>
        <authorList>
            <person name="Kono N."/>
            <person name="Nakamura H."/>
            <person name="Ohtoshi R."/>
            <person name="Tomita M."/>
            <person name="Numata K."/>
            <person name="Arakawa K."/>
        </authorList>
    </citation>
    <scope>NUCLEOTIDE SEQUENCE [LARGE SCALE GENOMIC DNA]</scope>
</reference>
<gene>
    <name evidence="2" type="ORF">EVAR_13156_1</name>
</gene>
<feature type="region of interest" description="Disordered" evidence="1">
    <location>
        <begin position="84"/>
        <end position="103"/>
    </location>
</feature>
<evidence type="ECO:0000256" key="1">
    <source>
        <dbReference type="SAM" id="MobiDB-lite"/>
    </source>
</evidence>
<organism evidence="2 3">
    <name type="scientific">Eumeta variegata</name>
    <name type="common">Bagworm moth</name>
    <name type="synonym">Eumeta japonica</name>
    <dbReference type="NCBI Taxonomy" id="151549"/>
    <lineage>
        <taxon>Eukaryota</taxon>
        <taxon>Metazoa</taxon>
        <taxon>Ecdysozoa</taxon>
        <taxon>Arthropoda</taxon>
        <taxon>Hexapoda</taxon>
        <taxon>Insecta</taxon>
        <taxon>Pterygota</taxon>
        <taxon>Neoptera</taxon>
        <taxon>Endopterygota</taxon>
        <taxon>Lepidoptera</taxon>
        <taxon>Glossata</taxon>
        <taxon>Ditrysia</taxon>
        <taxon>Tineoidea</taxon>
        <taxon>Psychidae</taxon>
        <taxon>Oiketicinae</taxon>
        <taxon>Eumeta</taxon>
    </lineage>
</organism>
<dbReference type="AlphaFoldDB" id="A0A4C1U9Q1"/>
<accession>A0A4C1U9Q1</accession>
<sequence length="133" mass="14937">MIEGFRIKKLERNSYTICGLREEGKAEVVIKVFYYKHPRLPCIALVSSDFILFYSRNGCNEPRSDGTYTGVSTRTIFLTTLTPSETPSNISQAPEHGGRHSPKNVSWITGVSSTSLYCLHVKGHRLRALSKTE</sequence>
<proteinExistence type="predicted"/>
<evidence type="ECO:0000313" key="3">
    <source>
        <dbReference type="Proteomes" id="UP000299102"/>
    </source>
</evidence>
<name>A0A4C1U9Q1_EUMVA</name>
<comment type="caution">
    <text evidence="2">The sequence shown here is derived from an EMBL/GenBank/DDBJ whole genome shotgun (WGS) entry which is preliminary data.</text>
</comment>
<protein>
    <submittedName>
        <fullName evidence="2">Uncharacterized protein</fullName>
    </submittedName>
</protein>
<dbReference type="Proteomes" id="UP000299102">
    <property type="component" value="Unassembled WGS sequence"/>
</dbReference>
<keyword evidence="3" id="KW-1185">Reference proteome</keyword>
<dbReference type="EMBL" id="BGZK01000147">
    <property type="protein sequence ID" value="GBP23135.1"/>
    <property type="molecule type" value="Genomic_DNA"/>
</dbReference>